<dbReference type="GeneID" id="96800582"/>
<evidence type="ECO:0000313" key="2">
    <source>
        <dbReference type="EMBL" id="MFK6999724.1"/>
    </source>
</evidence>
<dbReference type="EMBL" id="JAZGZP010000003">
    <property type="protein sequence ID" value="MFK6999724.1"/>
    <property type="molecule type" value="Genomic_DNA"/>
</dbReference>
<evidence type="ECO:0000313" key="3">
    <source>
        <dbReference type="Proteomes" id="UP001621706"/>
    </source>
</evidence>
<name>A0ABW8P5B8_9FLAO</name>
<reference evidence="2 3" key="1">
    <citation type="submission" date="2024-02" db="EMBL/GenBank/DDBJ databases">
        <title>Comparative Genomic Analysis of Flavobacterium Species Causing Columnaris Disease of Freshwater Fish in Thailand: Insights into Virulence and Resistance Mechanisms.</title>
        <authorList>
            <person name="Nguyen D."/>
            <person name="Chokmangmeepisarn P."/>
            <person name="Khianchaikhan K."/>
            <person name="Morishita M."/>
            <person name="Bunnoy A."/>
            <person name="Rodkhum C."/>
        </authorList>
    </citation>
    <scope>NUCLEOTIDE SEQUENCE [LARGE SCALE GENOMIC DNA]</scope>
    <source>
        <strain evidence="2 3">CNRT2201</strain>
    </source>
</reference>
<proteinExistence type="predicted"/>
<dbReference type="Proteomes" id="UP001621706">
    <property type="component" value="Unassembled WGS sequence"/>
</dbReference>
<evidence type="ECO:0000256" key="1">
    <source>
        <dbReference type="SAM" id="MobiDB-lite"/>
    </source>
</evidence>
<protein>
    <submittedName>
        <fullName evidence="2">Uncharacterized protein</fullName>
    </submittedName>
</protein>
<organism evidence="2 3">
    <name type="scientific">Flavobacterium oreochromis</name>
    <dbReference type="NCBI Taxonomy" id="2906078"/>
    <lineage>
        <taxon>Bacteria</taxon>
        <taxon>Pseudomonadati</taxon>
        <taxon>Bacteroidota</taxon>
        <taxon>Flavobacteriia</taxon>
        <taxon>Flavobacteriales</taxon>
        <taxon>Flavobacteriaceae</taxon>
        <taxon>Flavobacterium</taxon>
    </lineage>
</organism>
<feature type="compositionally biased region" description="Polar residues" evidence="1">
    <location>
        <begin position="45"/>
        <end position="58"/>
    </location>
</feature>
<sequence length="58" mass="6736">MKTQFTFLLIVITTMSLSAQERKTKTYQQSRSAETGRYVSKKEAQSSPKTTYTVNRKR</sequence>
<dbReference type="RefSeq" id="WP_165764249.1">
    <property type="nucleotide sequence ID" value="NZ_JAZGZP010000003.1"/>
</dbReference>
<gene>
    <name evidence="2" type="ORF">V3I07_02310</name>
</gene>
<feature type="region of interest" description="Disordered" evidence="1">
    <location>
        <begin position="21"/>
        <end position="58"/>
    </location>
</feature>
<keyword evidence="3" id="KW-1185">Reference proteome</keyword>
<comment type="caution">
    <text evidence="2">The sequence shown here is derived from an EMBL/GenBank/DDBJ whole genome shotgun (WGS) entry which is preliminary data.</text>
</comment>
<accession>A0ABW8P5B8</accession>